<reference evidence="1" key="1">
    <citation type="journal article" date="2015" name="Nature">
        <title>Complex archaea that bridge the gap between prokaryotes and eukaryotes.</title>
        <authorList>
            <person name="Spang A."/>
            <person name="Saw J.H."/>
            <person name="Jorgensen S.L."/>
            <person name="Zaremba-Niedzwiedzka K."/>
            <person name="Martijn J."/>
            <person name="Lind A.E."/>
            <person name="van Eijk R."/>
            <person name="Schleper C."/>
            <person name="Guy L."/>
            <person name="Ettema T.J."/>
        </authorList>
    </citation>
    <scope>NUCLEOTIDE SEQUENCE</scope>
</reference>
<proteinExistence type="predicted"/>
<dbReference type="AlphaFoldDB" id="A0A0F8XZB5"/>
<gene>
    <name evidence="1" type="ORF">LCGC14_2884680</name>
</gene>
<evidence type="ECO:0008006" key="2">
    <source>
        <dbReference type="Google" id="ProtNLM"/>
    </source>
</evidence>
<dbReference type="Gene3D" id="3.40.50.720">
    <property type="entry name" value="NAD(P)-binding Rossmann-like Domain"/>
    <property type="match status" value="1"/>
</dbReference>
<comment type="caution">
    <text evidence="1">The sequence shown here is derived from an EMBL/GenBank/DDBJ whole genome shotgun (WGS) entry which is preliminary data.</text>
</comment>
<accession>A0A0F8XZB5</accession>
<sequence length="155" mass="16908">MKRLDGGGAMKVLILGASGFVGKNLLLGMPNDWDILATYYTAIDFVEWQKKNCPHIKIMQCNLAIDAHQLNDQHFDVVVSLLANPQPSLSSVHPVADYAHNATTSSVGIVPSCVVVVDTKKVAVKELLTCICLGIDPGIRMPLWRQPLPWLGSTM</sequence>
<dbReference type="EMBL" id="LAZR01056363">
    <property type="protein sequence ID" value="KKK74348.1"/>
    <property type="molecule type" value="Genomic_DNA"/>
</dbReference>
<dbReference type="InterPro" id="IPR036291">
    <property type="entry name" value="NAD(P)-bd_dom_sf"/>
</dbReference>
<evidence type="ECO:0000313" key="1">
    <source>
        <dbReference type="EMBL" id="KKK74348.1"/>
    </source>
</evidence>
<feature type="non-terminal residue" evidence="1">
    <location>
        <position position="155"/>
    </location>
</feature>
<protein>
    <recommendedName>
        <fullName evidence="2">NAD-dependent epimerase/dehydratase domain-containing protein</fullName>
    </recommendedName>
</protein>
<name>A0A0F8XZB5_9ZZZZ</name>
<dbReference type="SUPFAM" id="SSF51735">
    <property type="entry name" value="NAD(P)-binding Rossmann-fold domains"/>
    <property type="match status" value="1"/>
</dbReference>
<organism evidence="1">
    <name type="scientific">marine sediment metagenome</name>
    <dbReference type="NCBI Taxonomy" id="412755"/>
    <lineage>
        <taxon>unclassified sequences</taxon>
        <taxon>metagenomes</taxon>
        <taxon>ecological metagenomes</taxon>
    </lineage>
</organism>